<evidence type="ECO:0000259" key="4">
    <source>
        <dbReference type="Pfam" id="PF04666"/>
    </source>
</evidence>
<dbReference type="GO" id="GO:0006487">
    <property type="term" value="P:protein N-linked glycosylation"/>
    <property type="evidence" value="ECO:0007669"/>
    <property type="project" value="TreeGrafter"/>
</dbReference>
<feature type="domain" description="MGAT4 A/B/C C-terminal" evidence="5">
    <location>
        <begin position="225"/>
        <end position="353"/>
    </location>
</feature>
<evidence type="ECO:0000313" key="7">
    <source>
        <dbReference type="Proteomes" id="UP000594262"/>
    </source>
</evidence>
<dbReference type="PANTHER" id="PTHR12062">
    <property type="entry name" value="N-ACETYLGLUCOSAMINYLTRANSFERASE VI"/>
    <property type="match status" value="1"/>
</dbReference>
<evidence type="ECO:0000313" key="6">
    <source>
        <dbReference type="EnsemblMetazoa" id="CLYHEMP010805.3"/>
    </source>
</evidence>
<dbReference type="InterPro" id="IPR006759">
    <property type="entry name" value="Glyco_transf_54"/>
</dbReference>
<dbReference type="Pfam" id="PF23524">
    <property type="entry name" value="MGAT4A_C"/>
    <property type="match status" value="1"/>
</dbReference>
<evidence type="ECO:0000259" key="5">
    <source>
        <dbReference type="Pfam" id="PF23524"/>
    </source>
</evidence>
<reference evidence="6" key="1">
    <citation type="submission" date="2021-01" db="UniProtKB">
        <authorList>
            <consortium name="EnsemblMetazoa"/>
        </authorList>
    </citation>
    <scope>IDENTIFICATION</scope>
</reference>
<keyword evidence="3" id="KW-0808">Transferase</keyword>
<evidence type="ECO:0000256" key="2">
    <source>
        <dbReference type="ARBA" id="ARBA00022676"/>
    </source>
</evidence>
<dbReference type="AlphaFoldDB" id="A0A7M5V3R0"/>
<dbReference type="Proteomes" id="UP000594262">
    <property type="component" value="Unplaced"/>
</dbReference>
<organism evidence="6 7">
    <name type="scientific">Clytia hemisphaerica</name>
    <dbReference type="NCBI Taxonomy" id="252671"/>
    <lineage>
        <taxon>Eukaryota</taxon>
        <taxon>Metazoa</taxon>
        <taxon>Cnidaria</taxon>
        <taxon>Hydrozoa</taxon>
        <taxon>Hydroidolina</taxon>
        <taxon>Leptothecata</taxon>
        <taxon>Obeliida</taxon>
        <taxon>Clytiidae</taxon>
        <taxon>Clytia</taxon>
    </lineage>
</organism>
<protein>
    <submittedName>
        <fullName evidence="6">Uncharacterized protein</fullName>
    </submittedName>
</protein>
<keyword evidence="2" id="KW-0328">Glycosyltransferase</keyword>
<proteinExistence type="predicted"/>
<feature type="domain" description="MGAT4 conserved region" evidence="4">
    <location>
        <begin position="2"/>
        <end position="200"/>
    </location>
</feature>
<dbReference type="EnsemblMetazoa" id="CLYHEMT010805.3">
    <property type="protein sequence ID" value="CLYHEMP010805.3"/>
    <property type="gene ID" value="CLYHEMG010805"/>
</dbReference>
<dbReference type="OrthoDB" id="2016523at2759"/>
<sequence length="359" mass="42302">MKISERKNVVIVIFVADLDDSFLRKVVKDVRQDFTGEVKDGIIQVVAPDKAYYPKNLDNLPRLFGDEQDRVRWRSKQCLDYSYLYYYCKDMAQYFVQLEDDIMAVDDYMGKMREFITKNEKLRWSVLEFGARGFIGMTYRGEHLESLAKFTRYFFWTMPVDWLFRVYNNIFLYQNPKSFRTSEPLFLHIGKFSSLDGQTRSNLIDLPLVGRRRFQLRNGNPPAIIKSDLKDFYMKNFLENPYSKKGAMWSKTPHNGDTITIMFNSTQKVKRIVFVSGLEDYKKDSFYETELYISQMRGNANSKCGKFELVKFYKEAIVDITFDEPKKNVRCVKLELTAVQKTKGIPNWLIIEEIAILVS</sequence>
<dbReference type="PANTHER" id="PTHR12062:SF0">
    <property type="entry name" value="ALPHA-1,3-MANNOSYL-GLYCOPROTEIN 4-BETA-N-ACETYLGLUCOSAMINYLTRANSFERASE B"/>
    <property type="match status" value="1"/>
</dbReference>
<dbReference type="InterPro" id="IPR057279">
    <property type="entry name" value="MGAT4"/>
</dbReference>
<dbReference type="GO" id="GO:0008375">
    <property type="term" value="F:acetylglucosaminyltransferase activity"/>
    <property type="evidence" value="ECO:0007669"/>
    <property type="project" value="TreeGrafter"/>
</dbReference>
<comment type="pathway">
    <text evidence="1">Protein modification; protein glycosylation.</text>
</comment>
<keyword evidence="7" id="KW-1185">Reference proteome</keyword>
<dbReference type="InterPro" id="IPR056576">
    <property type="entry name" value="MGAT4_A/B/C_C"/>
</dbReference>
<evidence type="ECO:0000256" key="1">
    <source>
        <dbReference type="ARBA" id="ARBA00004922"/>
    </source>
</evidence>
<evidence type="ECO:0000256" key="3">
    <source>
        <dbReference type="ARBA" id="ARBA00022679"/>
    </source>
</evidence>
<dbReference type="Pfam" id="PF04666">
    <property type="entry name" value="MGAT4_cons"/>
    <property type="match status" value="1"/>
</dbReference>
<name>A0A7M5V3R0_9CNID</name>
<accession>A0A7M5V3R0</accession>